<dbReference type="RefSeq" id="WP_198441846.1">
    <property type="nucleotide sequence ID" value="NZ_CBCSHE010000003.1"/>
</dbReference>
<dbReference type="AlphaFoldDB" id="A0A7T3RBB0"/>
<name>A0A7T3RBB0_9SPIR</name>
<organism evidence="2 3">
    <name type="scientific">Treponema peruense</name>
    <dbReference type="NCBI Taxonomy" id="2787628"/>
    <lineage>
        <taxon>Bacteria</taxon>
        <taxon>Pseudomonadati</taxon>
        <taxon>Spirochaetota</taxon>
        <taxon>Spirochaetia</taxon>
        <taxon>Spirochaetales</taxon>
        <taxon>Treponemataceae</taxon>
        <taxon>Treponema</taxon>
    </lineage>
</organism>
<evidence type="ECO:0000313" key="3">
    <source>
        <dbReference type="Proteomes" id="UP000595224"/>
    </source>
</evidence>
<dbReference type="Proteomes" id="UP000595224">
    <property type="component" value="Chromosome"/>
</dbReference>
<reference evidence="2 3" key="1">
    <citation type="submission" date="2020-11" db="EMBL/GenBank/DDBJ databases">
        <title>Treponema Peruensis nv. sp., first commensal Treponema isolated from human feces.</title>
        <authorList>
            <person name="Belkhou C."/>
            <person name="Raes J."/>
        </authorList>
    </citation>
    <scope>NUCLEOTIDE SEQUENCE [LARGE SCALE GENOMIC DNA]</scope>
    <source>
        <strain evidence="2 3">RCC2812</strain>
    </source>
</reference>
<sequence length="293" mass="32859">MKQLSRGKALLLFYSFDIILLVVLALSFLPFAKKEKGPQSQQSALLNPKYVQTVSKIVVSTPEHGIRSVVTLTKQSGIWTGTDSDSNDMFLWPADSKTVQNLIDYAIKVQSMYKKSDSARVWKSFALDEKNARSISFYGPEGEIFSSLYFGTMDPITRRTPFRTWEEQTVWDADSGIELYLSSDPSFWADPLIIPECLGTYTAKDGTSVELRRGKLLAISPGESNKPQEVVKVRSDSGRTAALAVYPKNDEFVIIPVFAADPSDSEKMKKLLSSFNYRYSVSAWTCAKILELR</sequence>
<accession>A0A7T3RBB0</accession>
<keyword evidence="3" id="KW-1185">Reference proteome</keyword>
<gene>
    <name evidence="2" type="ORF">IWA51_06550</name>
</gene>
<feature type="transmembrane region" description="Helical" evidence="1">
    <location>
        <begin position="12"/>
        <end position="32"/>
    </location>
</feature>
<dbReference type="KEGG" id="tper:IWA51_06550"/>
<keyword evidence="1" id="KW-0472">Membrane</keyword>
<keyword evidence="1" id="KW-1133">Transmembrane helix</keyword>
<protein>
    <recommendedName>
        <fullName evidence="4">DUF4340 domain-containing protein</fullName>
    </recommendedName>
</protein>
<evidence type="ECO:0000256" key="1">
    <source>
        <dbReference type="SAM" id="Phobius"/>
    </source>
</evidence>
<evidence type="ECO:0000313" key="2">
    <source>
        <dbReference type="EMBL" id="QPZ99943.1"/>
    </source>
</evidence>
<dbReference type="EMBL" id="CP064936">
    <property type="protein sequence ID" value="QPZ99943.1"/>
    <property type="molecule type" value="Genomic_DNA"/>
</dbReference>
<evidence type="ECO:0008006" key="4">
    <source>
        <dbReference type="Google" id="ProtNLM"/>
    </source>
</evidence>
<keyword evidence="1" id="KW-0812">Transmembrane</keyword>
<proteinExistence type="predicted"/>